<dbReference type="InterPro" id="IPR018060">
    <property type="entry name" value="HTH_AraC"/>
</dbReference>
<evidence type="ECO:0000256" key="2">
    <source>
        <dbReference type="ARBA" id="ARBA00023125"/>
    </source>
</evidence>
<dbReference type="PROSITE" id="PS01124">
    <property type="entry name" value="HTH_ARAC_FAMILY_2"/>
    <property type="match status" value="1"/>
</dbReference>
<keyword evidence="3" id="KW-0804">Transcription</keyword>
<evidence type="ECO:0000256" key="1">
    <source>
        <dbReference type="ARBA" id="ARBA00023015"/>
    </source>
</evidence>
<accession>A0A848GGR6</accession>
<dbReference type="EMBL" id="JABBGC010000001">
    <property type="protein sequence ID" value="NML37835.1"/>
    <property type="molecule type" value="Genomic_DNA"/>
</dbReference>
<comment type="caution">
    <text evidence="5">The sequence shown here is derived from an EMBL/GenBank/DDBJ whole genome shotgun (WGS) entry which is preliminary data.</text>
</comment>
<gene>
    <name evidence="5" type="ORF">HHL17_11575</name>
</gene>
<dbReference type="Gene3D" id="1.10.10.60">
    <property type="entry name" value="Homeodomain-like"/>
    <property type="match status" value="1"/>
</dbReference>
<evidence type="ECO:0000259" key="4">
    <source>
        <dbReference type="PROSITE" id="PS01124"/>
    </source>
</evidence>
<dbReference type="Pfam" id="PF20240">
    <property type="entry name" value="DUF6597"/>
    <property type="match status" value="1"/>
</dbReference>
<dbReference type="PANTHER" id="PTHR46796:SF13">
    <property type="entry name" value="HTH-TYPE TRANSCRIPTIONAL ACTIVATOR RHAS"/>
    <property type="match status" value="1"/>
</dbReference>
<dbReference type="InterPro" id="IPR046532">
    <property type="entry name" value="DUF6597"/>
</dbReference>
<reference evidence="5 6" key="1">
    <citation type="submission" date="2020-04" db="EMBL/GenBank/DDBJ databases">
        <title>Chitinophaga sp. G-6-1-13 sp. nov., isolated from soil.</title>
        <authorList>
            <person name="Dahal R.H."/>
            <person name="Chaudhary D.K."/>
        </authorList>
    </citation>
    <scope>NUCLEOTIDE SEQUENCE [LARGE SCALE GENOMIC DNA]</scope>
    <source>
        <strain evidence="5 6">G-6-1-13</strain>
    </source>
</reference>
<dbReference type="Pfam" id="PF12833">
    <property type="entry name" value="HTH_18"/>
    <property type="match status" value="1"/>
</dbReference>
<evidence type="ECO:0000313" key="6">
    <source>
        <dbReference type="Proteomes" id="UP000583266"/>
    </source>
</evidence>
<dbReference type="SMART" id="SM00342">
    <property type="entry name" value="HTH_ARAC"/>
    <property type="match status" value="1"/>
</dbReference>
<dbReference type="Proteomes" id="UP000583266">
    <property type="component" value="Unassembled WGS sequence"/>
</dbReference>
<feature type="domain" description="HTH araC/xylS-type" evidence="4">
    <location>
        <begin position="157"/>
        <end position="262"/>
    </location>
</feature>
<dbReference type="PANTHER" id="PTHR46796">
    <property type="entry name" value="HTH-TYPE TRANSCRIPTIONAL ACTIVATOR RHAS-RELATED"/>
    <property type="match status" value="1"/>
</dbReference>
<evidence type="ECO:0000256" key="3">
    <source>
        <dbReference type="ARBA" id="ARBA00023163"/>
    </source>
</evidence>
<dbReference type="RefSeq" id="WP_169224875.1">
    <property type="nucleotide sequence ID" value="NZ_JABBGC010000001.1"/>
</dbReference>
<dbReference type="InterPro" id="IPR050204">
    <property type="entry name" value="AraC_XylS_family_regulators"/>
</dbReference>
<dbReference type="GO" id="GO:0003700">
    <property type="term" value="F:DNA-binding transcription factor activity"/>
    <property type="evidence" value="ECO:0007669"/>
    <property type="project" value="InterPro"/>
</dbReference>
<dbReference type="GO" id="GO:0043565">
    <property type="term" value="F:sequence-specific DNA binding"/>
    <property type="evidence" value="ECO:0007669"/>
    <property type="project" value="InterPro"/>
</dbReference>
<protein>
    <submittedName>
        <fullName evidence="5">AraC family transcriptional regulator</fullName>
    </submittedName>
</protein>
<keyword evidence="6" id="KW-1185">Reference proteome</keyword>
<keyword evidence="1" id="KW-0805">Transcription regulation</keyword>
<name>A0A848GGR6_9BACT</name>
<dbReference type="AlphaFoldDB" id="A0A848GGR6"/>
<evidence type="ECO:0000313" key="5">
    <source>
        <dbReference type="EMBL" id="NML37835.1"/>
    </source>
</evidence>
<organism evidence="5 6">
    <name type="scientific">Chitinophaga fulva</name>
    <dbReference type="NCBI Taxonomy" id="2728842"/>
    <lineage>
        <taxon>Bacteria</taxon>
        <taxon>Pseudomonadati</taxon>
        <taxon>Bacteroidota</taxon>
        <taxon>Chitinophagia</taxon>
        <taxon>Chitinophagales</taxon>
        <taxon>Chitinophagaceae</taxon>
        <taxon>Chitinophaga</taxon>
    </lineage>
</organism>
<keyword evidence="2" id="KW-0238">DNA-binding</keyword>
<proteinExistence type="predicted"/>
<sequence>MDALLKKTSYQPPLLLRPYIDRFWTCEGTAAAYAMPTMAMGTGAEMIFQLKAPMTLVSKDNIFETPPLHAIYCIRHQHYKAMVNSGHFFVAVRFKAGAIRHFYPAPVADVVESFPDINVLYGDAGKRFTERLHRSVGLPQQLELTGDFLLGLLRQYHRPQVLVDEAVRQLYYNREIPDLVTFSAGLGSSYRQFERLFIKHVGVTPKSFMQTARLNNTLKHLLFRQISDYLPVAFDFGYYDQSHFIKACRKFFGDKPRAILSPASHDQHFYLSSFNASGSEDRK</sequence>